<dbReference type="GO" id="GO:0000480">
    <property type="term" value="P:endonucleolytic cleavage in 5'-ETS of tricistronic rRNA transcript (SSU-rRNA, 5.8S rRNA, LSU-rRNA)"/>
    <property type="evidence" value="ECO:0007669"/>
    <property type="project" value="TreeGrafter"/>
</dbReference>
<dbReference type="OrthoDB" id="392571at2759"/>
<comment type="function">
    <text evidence="4">RNA-binding nucleolar protein required for pre-rRNA processing. Involved in production of 18S rRNA and assembly of small ribosomal subunit.</text>
</comment>
<feature type="compositionally biased region" description="Basic and acidic residues" evidence="7">
    <location>
        <begin position="1"/>
        <end position="31"/>
    </location>
</feature>
<comment type="caution">
    <text evidence="8">The sequence shown here is derived from an EMBL/GenBank/DDBJ whole genome shotgun (WGS) entry which is preliminary data.</text>
</comment>
<name>A0A420HXC4_9PEZI</name>
<evidence type="ECO:0000256" key="5">
    <source>
        <dbReference type="ARBA" id="ARBA00030932"/>
    </source>
</evidence>
<dbReference type="AlphaFoldDB" id="A0A420HXC4"/>
<dbReference type="Proteomes" id="UP000286134">
    <property type="component" value="Unassembled WGS sequence"/>
</dbReference>
<dbReference type="EMBL" id="MCFK01003667">
    <property type="protein sequence ID" value="RKF62042.1"/>
    <property type="molecule type" value="Genomic_DNA"/>
</dbReference>
<evidence type="ECO:0000256" key="3">
    <source>
        <dbReference type="ARBA" id="ARBA00022737"/>
    </source>
</evidence>
<dbReference type="STRING" id="212602.A0A420HXC4"/>
<accession>A0A420HXC4</accession>
<organism evidence="8 9">
    <name type="scientific">Erysiphe neolycopersici</name>
    <dbReference type="NCBI Taxonomy" id="212602"/>
    <lineage>
        <taxon>Eukaryota</taxon>
        <taxon>Fungi</taxon>
        <taxon>Dikarya</taxon>
        <taxon>Ascomycota</taxon>
        <taxon>Pezizomycotina</taxon>
        <taxon>Leotiomycetes</taxon>
        <taxon>Erysiphales</taxon>
        <taxon>Erysiphaceae</taxon>
        <taxon>Erysiphe</taxon>
    </lineage>
</organism>
<evidence type="ECO:0000313" key="8">
    <source>
        <dbReference type="EMBL" id="RKF62042.1"/>
    </source>
</evidence>
<keyword evidence="9" id="KW-1185">Reference proteome</keyword>
<dbReference type="SUPFAM" id="SSF48371">
    <property type="entry name" value="ARM repeat"/>
    <property type="match status" value="1"/>
</dbReference>
<keyword evidence="3" id="KW-0677">Repeat</keyword>
<proteinExistence type="predicted"/>
<feature type="region of interest" description="Disordered" evidence="7">
    <location>
        <begin position="714"/>
        <end position="735"/>
    </location>
</feature>
<evidence type="ECO:0000256" key="2">
    <source>
        <dbReference type="ARBA" id="ARBA00016427"/>
    </source>
</evidence>
<reference evidence="8 9" key="1">
    <citation type="journal article" date="2018" name="BMC Genomics">
        <title>Comparative genome analyses reveal sequence features reflecting distinct modes of host-adaptation between dicot and monocot powdery mildew.</title>
        <authorList>
            <person name="Wu Y."/>
            <person name="Ma X."/>
            <person name="Pan Z."/>
            <person name="Kale S.D."/>
            <person name="Song Y."/>
            <person name="King H."/>
            <person name="Zhang Q."/>
            <person name="Presley C."/>
            <person name="Deng X."/>
            <person name="Wei C.I."/>
            <person name="Xiao S."/>
        </authorList>
    </citation>
    <scope>NUCLEOTIDE SEQUENCE [LARGE SCALE GENOMIC DNA]</scope>
    <source>
        <strain evidence="8">UMSG2</strain>
    </source>
</reference>
<evidence type="ECO:0000313" key="9">
    <source>
        <dbReference type="Proteomes" id="UP000286134"/>
    </source>
</evidence>
<dbReference type="PANTHER" id="PTHR13102:SF0">
    <property type="entry name" value="NUCLEOLAR PROTEIN 9"/>
    <property type="match status" value="1"/>
</dbReference>
<dbReference type="GO" id="GO:0000056">
    <property type="term" value="P:ribosomal small subunit export from nucleus"/>
    <property type="evidence" value="ECO:0007669"/>
    <property type="project" value="TreeGrafter"/>
</dbReference>
<protein>
    <recommendedName>
        <fullName evidence="2">Nucleolar protein 9</fullName>
    </recommendedName>
    <alternativeName>
        <fullName evidence="5 6">Pumilio domain-containing protein NOP9</fullName>
    </alternativeName>
</protein>
<dbReference type="PANTHER" id="PTHR13102">
    <property type="entry name" value="NUCLEOLAR PROTEIN 9"/>
    <property type="match status" value="1"/>
</dbReference>
<dbReference type="SMART" id="SM00025">
    <property type="entry name" value="Pumilio"/>
    <property type="match status" value="5"/>
</dbReference>
<dbReference type="Gene3D" id="1.25.10.10">
    <property type="entry name" value="Leucine-rich Repeat Variant"/>
    <property type="match status" value="2"/>
</dbReference>
<dbReference type="GO" id="GO:0003723">
    <property type="term" value="F:RNA binding"/>
    <property type="evidence" value="ECO:0007669"/>
    <property type="project" value="InterPro"/>
</dbReference>
<dbReference type="Pfam" id="PF22493">
    <property type="entry name" value="PUF_NOP9"/>
    <property type="match status" value="1"/>
</dbReference>
<dbReference type="InterPro" id="IPR016024">
    <property type="entry name" value="ARM-type_fold"/>
</dbReference>
<feature type="region of interest" description="Disordered" evidence="7">
    <location>
        <begin position="1"/>
        <end position="45"/>
    </location>
</feature>
<sequence length="766" mass="86583">MPKELKIKRGRRAEEKLKRKRDFSVVDANEKSKKRREKNGNENDWNKDYIKIDESIEEKDSKVTPFYGLLGDEEQEYFRRSDELLELNDFPDEEQRSFFLANVFREAENKELKIACSQSCSRLMERLILLCSAEQKKTLFQKFSGNFIHLIRHRFASHCCEMLFIQSAPIVTEEFTSRSSTENPSKSEFLTMESLFLQTLDEIEDETSSLLTDPFASHTLRVLLMILDGRSPTQLVNKSLVQSKRKEKIEIIALDSKSSATLPMKRPVPPSFTYAIEKIISDIASTLDPPFIRLLATHQTGNPTLQLLLELELTSLNLKEMSKTGEKSIIFSLLPDAIDEENSDSVTLINGLLYDSIGSRLLETICTFASGKLFKKIYQVVFKDRIAAILRNEISSYTAIRVLSRIGKQDLEEALQVIMPQIPGLIQRNRSLAIRTLIERCNARGIDTSTLTSNISTAYGGHPETLILKMACLDATTLLYMTSLQTETETEKDEQRKSTHSQLHGSLLAQSMLMLPGSPSELIQAALISLPPQILLSLSLYTPTSHIIQSALSPTLPVHFRRKLINLLIFSFNNSSTDEQNPIIRLCLSSVGSHVLDALLICTVSPSPFLPLSDTKNTTNSTTPLFTYAERISSILITHEHEIRNSFYGRIVWRNWSLDLFKRMRSDWVRKVKNTPVKLSTVMSIPSSSNTTTTTTTTTTTMNNDMKESVKLVDRKKNKNRSSQGFMPPPGPTESIGKSAIELARERFASKKLIGASTKKIQLHVV</sequence>
<dbReference type="GO" id="GO:0000447">
    <property type="term" value="P:endonucleolytic cleavage in ITS1 to separate SSU-rRNA from 5.8S rRNA and LSU-rRNA from tricistronic rRNA transcript (SSU-rRNA, 5.8S rRNA, LSU-rRNA)"/>
    <property type="evidence" value="ECO:0007669"/>
    <property type="project" value="TreeGrafter"/>
</dbReference>
<dbReference type="InterPro" id="IPR001313">
    <property type="entry name" value="Pumilio_RNA-bd_rpt"/>
</dbReference>
<evidence type="ECO:0000256" key="4">
    <source>
        <dbReference type="ARBA" id="ARBA00024893"/>
    </source>
</evidence>
<dbReference type="GO" id="GO:0030688">
    <property type="term" value="C:preribosome, small subunit precursor"/>
    <property type="evidence" value="ECO:0007669"/>
    <property type="project" value="TreeGrafter"/>
</dbReference>
<evidence type="ECO:0000256" key="7">
    <source>
        <dbReference type="SAM" id="MobiDB-lite"/>
    </source>
</evidence>
<evidence type="ECO:0000256" key="1">
    <source>
        <dbReference type="ARBA" id="ARBA00004604"/>
    </source>
</evidence>
<gene>
    <name evidence="8" type="ORF">OnM2_036040</name>
</gene>
<comment type="subcellular location">
    <subcellularLocation>
        <location evidence="1">Nucleus</location>
        <location evidence="1">Nucleolus</location>
    </subcellularLocation>
</comment>
<dbReference type="InterPro" id="IPR011989">
    <property type="entry name" value="ARM-like"/>
</dbReference>
<dbReference type="GO" id="GO:0005730">
    <property type="term" value="C:nucleolus"/>
    <property type="evidence" value="ECO:0007669"/>
    <property type="project" value="UniProtKB-SubCell"/>
</dbReference>
<dbReference type="GO" id="GO:0030686">
    <property type="term" value="C:90S preribosome"/>
    <property type="evidence" value="ECO:0007669"/>
    <property type="project" value="TreeGrafter"/>
</dbReference>
<evidence type="ECO:0000256" key="6">
    <source>
        <dbReference type="ARBA" id="ARBA00031929"/>
    </source>
</evidence>
<dbReference type="GO" id="GO:0000472">
    <property type="term" value="P:endonucleolytic cleavage to generate mature 5'-end of SSU-rRNA from (SSU-rRNA, 5.8S rRNA, LSU-rRNA)"/>
    <property type="evidence" value="ECO:0007669"/>
    <property type="project" value="TreeGrafter"/>
</dbReference>
<dbReference type="InterPro" id="IPR040000">
    <property type="entry name" value="NOP9"/>
</dbReference>